<gene>
    <name evidence="4" type="ORF">GQF01_12550</name>
</gene>
<accession>A0A6L8V0A5</accession>
<dbReference type="PROSITE" id="PS51186">
    <property type="entry name" value="GNAT"/>
    <property type="match status" value="2"/>
</dbReference>
<dbReference type="CDD" id="cd04301">
    <property type="entry name" value="NAT_SF"/>
    <property type="match status" value="2"/>
</dbReference>
<name>A0A6L8V0A5_9BACL</name>
<dbReference type="SUPFAM" id="SSF55729">
    <property type="entry name" value="Acyl-CoA N-acyltransferases (Nat)"/>
    <property type="match status" value="2"/>
</dbReference>
<proteinExistence type="predicted"/>
<dbReference type="InterPro" id="IPR050680">
    <property type="entry name" value="YpeA/RimI_acetyltransf"/>
</dbReference>
<dbReference type="InterPro" id="IPR000182">
    <property type="entry name" value="GNAT_dom"/>
</dbReference>
<dbReference type="GO" id="GO:0016747">
    <property type="term" value="F:acyltransferase activity, transferring groups other than amino-acyl groups"/>
    <property type="evidence" value="ECO:0007669"/>
    <property type="project" value="InterPro"/>
</dbReference>
<evidence type="ECO:0000259" key="3">
    <source>
        <dbReference type="PROSITE" id="PS51186"/>
    </source>
</evidence>
<evidence type="ECO:0000313" key="4">
    <source>
        <dbReference type="EMBL" id="MZQ82936.1"/>
    </source>
</evidence>
<feature type="domain" description="N-acetyltransferase" evidence="3">
    <location>
        <begin position="11"/>
        <end position="150"/>
    </location>
</feature>
<organism evidence="4 5">
    <name type="scientific">Paenibacillus silvestris</name>
    <dbReference type="NCBI Taxonomy" id="2606219"/>
    <lineage>
        <taxon>Bacteria</taxon>
        <taxon>Bacillati</taxon>
        <taxon>Bacillota</taxon>
        <taxon>Bacilli</taxon>
        <taxon>Bacillales</taxon>
        <taxon>Paenibacillaceae</taxon>
        <taxon>Paenibacillus</taxon>
    </lineage>
</organism>
<dbReference type="Proteomes" id="UP000481087">
    <property type="component" value="Unassembled WGS sequence"/>
</dbReference>
<dbReference type="PANTHER" id="PTHR43420">
    <property type="entry name" value="ACETYLTRANSFERASE"/>
    <property type="match status" value="1"/>
</dbReference>
<dbReference type="Gene3D" id="3.40.630.30">
    <property type="match status" value="1"/>
</dbReference>
<evidence type="ECO:0000313" key="5">
    <source>
        <dbReference type="Proteomes" id="UP000481087"/>
    </source>
</evidence>
<protein>
    <submittedName>
        <fullName evidence="4">GNAT family N-acetyltransferase</fullName>
    </submittedName>
</protein>
<dbReference type="Pfam" id="PF00583">
    <property type="entry name" value="Acetyltransf_1"/>
    <property type="match status" value="2"/>
</dbReference>
<reference evidence="4 5" key="1">
    <citation type="submission" date="2019-12" db="EMBL/GenBank/DDBJ databases">
        <title>Paenibacillus sp. nov. sp. isolated from soil.</title>
        <authorList>
            <person name="Kim J."/>
            <person name="Jeong S.E."/>
            <person name="Jung H.S."/>
            <person name="Jeon C.O."/>
        </authorList>
    </citation>
    <scope>NUCLEOTIDE SEQUENCE [LARGE SCALE GENOMIC DNA]</scope>
    <source>
        <strain evidence="4 5">5J-6</strain>
    </source>
</reference>
<comment type="caution">
    <text evidence="4">The sequence shown here is derived from an EMBL/GenBank/DDBJ whole genome shotgun (WGS) entry which is preliminary data.</text>
</comment>
<keyword evidence="1 4" id="KW-0808">Transferase</keyword>
<sequence>MEDNLLKQGIFARAGLSPQELKEVRNLWEACNSHDHIEIKLNWSTLSDRPPGVTNDFLFYRDDRIVGFLAIYCFLSTEVEISGMVHPEARNQGIFGQLVQTALETCRRRGVPKAIFINERGSVSGKAFLTKLGAEYRFSEYVMELQEGAGGVLQTGDQLLTLRTANVQDSELLIQLNVSGFNMSEDDSREYVNQTISAEKERTLIAEVGHGEQKEPIGKIGAMIGEDASGFIYGFCVLPERRGQGYGRQILSQTIVYLKQEHQAGLIKLEVSVENEKALGLYESCGFRTKNANDYYVLMLDQKE</sequence>
<evidence type="ECO:0000256" key="1">
    <source>
        <dbReference type="ARBA" id="ARBA00022679"/>
    </source>
</evidence>
<dbReference type="InterPro" id="IPR016181">
    <property type="entry name" value="Acyl_CoA_acyltransferase"/>
</dbReference>
<feature type="domain" description="N-acetyltransferase" evidence="3">
    <location>
        <begin position="160"/>
        <end position="304"/>
    </location>
</feature>
<keyword evidence="2" id="KW-0012">Acyltransferase</keyword>
<dbReference type="EMBL" id="WTUZ01000015">
    <property type="protein sequence ID" value="MZQ82936.1"/>
    <property type="molecule type" value="Genomic_DNA"/>
</dbReference>
<evidence type="ECO:0000256" key="2">
    <source>
        <dbReference type="ARBA" id="ARBA00023315"/>
    </source>
</evidence>
<dbReference type="AlphaFoldDB" id="A0A6L8V0A5"/>
<keyword evidence="5" id="KW-1185">Reference proteome</keyword>